<dbReference type="SMART" id="SM00256">
    <property type="entry name" value="FBOX"/>
    <property type="match status" value="1"/>
</dbReference>
<sequence>MSATRTPPSFTNLPKEVIVRIFRKTEDTADLLSIMSTCKAFYSIVQESRSKDNRDILRETALRSFGKMPLNLRRQVLVAHKLNILAFSTPTQRMSQEQESVWKILYCWYNRVLCSPGVYRGVLWLADISFWYPTIVPFVEDYCIKSALCQGGVMRYDTAPSWAHSSLPRCLPISSEATSWSRAPGPEMEKAFFRLQTFCEMYNALERQDVQQFLRYDRRSGDEWLGECHQQTVLHDFSRTLYPDQLDEFRSVLWYVSTLWAILLDEIAVEEYPGYSLESDRAVVLLHLCAAGFPKLRRALWAPKELRRVIVLKRLEQTPRPSLSDATILWLHDRTAFAPMCDPLPHGIPIVHRIIDNPIPFKSQLQLRGEAWVFRKWMQVQRRHTLGRFYMCCGVDLFLPTCLEWDVDPTRWLNLSPVCYGGIHKDFSQY</sequence>
<name>A0A4Z0Y956_9PEZI</name>
<dbReference type="InterPro" id="IPR001810">
    <property type="entry name" value="F-box_dom"/>
</dbReference>
<protein>
    <recommendedName>
        <fullName evidence="1">F-box domain-containing protein</fullName>
    </recommendedName>
</protein>
<dbReference type="SUPFAM" id="SSF81383">
    <property type="entry name" value="F-box domain"/>
    <property type="match status" value="1"/>
</dbReference>
<keyword evidence="3" id="KW-1185">Reference proteome</keyword>
<dbReference type="CDD" id="cd09917">
    <property type="entry name" value="F-box_SF"/>
    <property type="match status" value="1"/>
</dbReference>
<dbReference type="Proteomes" id="UP000297716">
    <property type="component" value="Unassembled WGS sequence"/>
</dbReference>
<evidence type="ECO:0000259" key="1">
    <source>
        <dbReference type="SMART" id="SM00256"/>
    </source>
</evidence>
<dbReference type="Gene3D" id="1.20.1280.50">
    <property type="match status" value="1"/>
</dbReference>
<dbReference type="InterPro" id="IPR036047">
    <property type="entry name" value="F-box-like_dom_sf"/>
</dbReference>
<dbReference type="EMBL" id="SKBN01000285">
    <property type="protein sequence ID" value="TGJ79467.1"/>
    <property type="molecule type" value="Genomic_DNA"/>
</dbReference>
<proteinExistence type="predicted"/>
<feature type="domain" description="F-box" evidence="1">
    <location>
        <begin position="13"/>
        <end position="54"/>
    </location>
</feature>
<dbReference type="AlphaFoldDB" id="A0A4Z0Y956"/>
<organism evidence="2 3">
    <name type="scientific">Xylaria hypoxylon</name>
    <dbReference type="NCBI Taxonomy" id="37992"/>
    <lineage>
        <taxon>Eukaryota</taxon>
        <taxon>Fungi</taxon>
        <taxon>Dikarya</taxon>
        <taxon>Ascomycota</taxon>
        <taxon>Pezizomycotina</taxon>
        <taxon>Sordariomycetes</taxon>
        <taxon>Xylariomycetidae</taxon>
        <taxon>Xylariales</taxon>
        <taxon>Xylariaceae</taxon>
        <taxon>Xylaria</taxon>
    </lineage>
</organism>
<evidence type="ECO:0000313" key="3">
    <source>
        <dbReference type="Proteomes" id="UP000297716"/>
    </source>
</evidence>
<comment type="caution">
    <text evidence="2">The sequence shown here is derived from an EMBL/GenBank/DDBJ whole genome shotgun (WGS) entry which is preliminary data.</text>
</comment>
<dbReference type="Pfam" id="PF12937">
    <property type="entry name" value="F-box-like"/>
    <property type="match status" value="1"/>
</dbReference>
<accession>A0A4Z0Y956</accession>
<gene>
    <name evidence="2" type="ORF">E0Z10_g9289</name>
</gene>
<reference evidence="2 3" key="1">
    <citation type="submission" date="2019-03" db="EMBL/GenBank/DDBJ databases">
        <title>Draft genome sequence of Xylaria hypoxylon DSM 108379, a ubiquitous saprotrophic-parasitic fungi on hardwood.</title>
        <authorList>
            <person name="Buettner E."/>
            <person name="Leonhardt S."/>
            <person name="Gebauer A.M."/>
            <person name="Liers C."/>
            <person name="Hofrichter M."/>
            <person name="Kellner H."/>
        </authorList>
    </citation>
    <scope>NUCLEOTIDE SEQUENCE [LARGE SCALE GENOMIC DNA]</scope>
    <source>
        <strain evidence="2 3">DSM 108379</strain>
    </source>
</reference>
<evidence type="ECO:0000313" key="2">
    <source>
        <dbReference type="EMBL" id="TGJ79467.1"/>
    </source>
</evidence>
<dbReference type="OrthoDB" id="4773281at2759"/>